<feature type="transmembrane region" description="Helical" evidence="2">
    <location>
        <begin position="223"/>
        <end position="248"/>
    </location>
</feature>
<dbReference type="Proteomes" id="UP000005408">
    <property type="component" value="Unassembled WGS sequence"/>
</dbReference>
<sequence>MRGGTDKQQIASFSDKWNTALWQYCETTFGCHEIIGRGIPREQDGAPPSCTLPPDSPDILHPSDRHWSYRHFVSKLQFFLQFDFMYMDSYGTCQQSSFFEVHDEGYLVHAKGSGQPYQTMRCSLRFRAARDQQLCVKFNNFVIDDCSVNFKVFQESQPIDFARQPKEECLFRHYSCQDSPQIVCSTDRYLTLQLYKERIDAQGYSLLLQVVPKTMKNEIIMSLWMIVGVILGVVIVIVVLAVVIVLCCRKDKHHGRVLKKKNSKPRSGAQGRLLETGPEPSAPPLDSDVEMHHHILNSYGQFPNEPPPPYQPKPEPV</sequence>
<dbReference type="EnsemblMetazoa" id="G30829.9">
    <property type="protein sequence ID" value="G30829.9:cds"/>
    <property type="gene ID" value="G30829"/>
</dbReference>
<feature type="region of interest" description="Disordered" evidence="1">
    <location>
        <begin position="298"/>
        <end position="317"/>
    </location>
</feature>
<feature type="compositionally biased region" description="Pro residues" evidence="1">
    <location>
        <begin position="304"/>
        <end position="317"/>
    </location>
</feature>
<accession>A0A8W8M215</accession>
<evidence type="ECO:0000313" key="3">
    <source>
        <dbReference type="EnsemblMetazoa" id="G30829.9:cds"/>
    </source>
</evidence>
<feature type="region of interest" description="Disordered" evidence="1">
    <location>
        <begin position="257"/>
        <end position="288"/>
    </location>
</feature>
<evidence type="ECO:0000256" key="1">
    <source>
        <dbReference type="SAM" id="MobiDB-lite"/>
    </source>
</evidence>
<keyword evidence="2" id="KW-0472">Membrane</keyword>
<keyword evidence="2" id="KW-1133">Transmembrane helix</keyword>
<evidence type="ECO:0000313" key="4">
    <source>
        <dbReference type="Proteomes" id="UP000005408"/>
    </source>
</evidence>
<proteinExistence type="predicted"/>
<dbReference type="AlphaFoldDB" id="A0A8W8M215"/>
<evidence type="ECO:0000256" key="2">
    <source>
        <dbReference type="SAM" id="Phobius"/>
    </source>
</evidence>
<keyword evidence="2" id="KW-0812">Transmembrane</keyword>
<organism evidence="3 4">
    <name type="scientific">Magallana gigas</name>
    <name type="common">Pacific oyster</name>
    <name type="synonym">Crassostrea gigas</name>
    <dbReference type="NCBI Taxonomy" id="29159"/>
    <lineage>
        <taxon>Eukaryota</taxon>
        <taxon>Metazoa</taxon>
        <taxon>Spiralia</taxon>
        <taxon>Lophotrochozoa</taxon>
        <taxon>Mollusca</taxon>
        <taxon>Bivalvia</taxon>
        <taxon>Autobranchia</taxon>
        <taxon>Pteriomorphia</taxon>
        <taxon>Ostreida</taxon>
        <taxon>Ostreoidea</taxon>
        <taxon>Ostreidae</taxon>
        <taxon>Magallana</taxon>
    </lineage>
</organism>
<reference evidence="3" key="1">
    <citation type="submission" date="2022-08" db="UniProtKB">
        <authorList>
            <consortium name="EnsemblMetazoa"/>
        </authorList>
    </citation>
    <scope>IDENTIFICATION</scope>
    <source>
        <strain evidence="3">05x7-T-G4-1.051#20</strain>
    </source>
</reference>
<protein>
    <submittedName>
        <fullName evidence="3">Uncharacterized protein</fullName>
    </submittedName>
</protein>
<name>A0A8W8M215_MAGGI</name>
<keyword evidence="4" id="KW-1185">Reference proteome</keyword>